<feature type="domain" description="DSBA-like thioredoxin" evidence="1">
    <location>
        <begin position="14"/>
        <end position="210"/>
    </location>
</feature>
<protein>
    <submittedName>
        <fullName evidence="2">Thioredoxin domain-containing protein</fullName>
    </submittedName>
</protein>
<dbReference type="SUPFAM" id="SSF52833">
    <property type="entry name" value="Thioredoxin-like"/>
    <property type="match status" value="1"/>
</dbReference>
<evidence type="ECO:0000313" key="3">
    <source>
        <dbReference type="Proteomes" id="UP000192266"/>
    </source>
</evidence>
<dbReference type="Gene3D" id="1.10.472.60">
    <property type="entry name" value="putative protein disulfide isomerase domain"/>
    <property type="match status" value="1"/>
</dbReference>
<keyword evidence="3" id="KW-1185">Reference proteome</keyword>
<dbReference type="GO" id="GO:0016491">
    <property type="term" value="F:oxidoreductase activity"/>
    <property type="evidence" value="ECO:0007669"/>
    <property type="project" value="InterPro"/>
</dbReference>
<dbReference type="InterPro" id="IPR001853">
    <property type="entry name" value="DSBA-like_thioredoxin_dom"/>
</dbReference>
<dbReference type="AlphaFoldDB" id="A0A1W1VUK2"/>
<gene>
    <name evidence="2" type="ORF">SAMN00120144_0276</name>
</gene>
<sequence length="221" mass="24682">MENTPDLPELLYIFDPLCGWCYGMTPIIQRVRTELAGQIQVSVLSGGMVTGERVAPLRAKWNYIKNALQDVERAAGVRFGEAYLRLGEEGSVIQNSEPPCRALTVFRQLNTDPSRVIDFAHDIQQAHYFHGQDLTDPAIYSALVAPYQIDAAEFQRRLTLPETATATRQEFAAVERIGVQGFPTTILRAGQQGYVLARGFQSYEAFSKAVRQALQQATEEQ</sequence>
<dbReference type="Pfam" id="PF01323">
    <property type="entry name" value="DSBA"/>
    <property type="match status" value="1"/>
</dbReference>
<dbReference type="PANTHER" id="PTHR13887:SF54">
    <property type="entry name" value="DSBA FAMILY PROTEIN"/>
    <property type="match status" value="1"/>
</dbReference>
<dbReference type="OrthoDB" id="9813770at2"/>
<accession>A0A1W1VUK2</accession>
<name>A0A1W1VUK2_9BACT</name>
<dbReference type="RefSeq" id="WP_084446395.1">
    <property type="nucleotide sequence ID" value="NZ_FWWW01000075.1"/>
</dbReference>
<dbReference type="CDD" id="cd03025">
    <property type="entry name" value="DsbA_FrnE_like"/>
    <property type="match status" value="1"/>
</dbReference>
<evidence type="ECO:0000313" key="2">
    <source>
        <dbReference type="EMBL" id="SMB97062.1"/>
    </source>
</evidence>
<evidence type="ECO:0000259" key="1">
    <source>
        <dbReference type="Pfam" id="PF01323"/>
    </source>
</evidence>
<dbReference type="Proteomes" id="UP000192266">
    <property type="component" value="Unassembled WGS sequence"/>
</dbReference>
<dbReference type="EMBL" id="FWWW01000075">
    <property type="protein sequence ID" value="SMB97062.1"/>
    <property type="molecule type" value="Genomic_DNA"/>
</dbReference>
<reference evidence="2 3" key="1">
    <citation type="submission" date="2017-04" db="EMBL/GenBank/DDBJ databases">
        <authorList>
            <person name="Afonso C.L."/>
            <person name="Miller P.J."/>
            <person name="Scott M.A."/>
            <person name="Spackman E."/>
            <person name="Goraichik I."/>
            <person name="Dimitrov K.M."/>
            <person name="Suarez D.L."/>
            <person name="Swayne D.E."/>
        </authorList>
    </citation>
    <scope>NUCLEOTIDE SEQUENCE [LARGE SCALE GENOMIC DNA]</scope>
    <source>
        <strain evidence="2 3">DSM 11622</strain>
    </source>
</reference>
<dbReference type="InterPro" id="IPR036249">
    <property type="entry name" value="Thioredoxin-like_sf"/>
</dbReference>
<dbReference type="PANTHER" id="PTHR13887">
    <property type="entry name" value="GLUTATHIONE S-TRANSFERASE KAPPA"/>
    <property type="match status" value="1"/>
</dbReference>
<proteinExistence type="predicted"/>
<organism evidence="2 3">
    <name type="scientific">Hymenobacter roseosalivarius DSM 11622</name>
    <dbReference type="NCBI Taxonomy" id="645990"/>
    <lineage>
        <taxon>Bacteria</taxon>
        <taxon>Pseudomonadati</taxon>
        <taxon>Bacteroidota</taxon>
        <taxon>Cytophagia</taxon>
        <taxon>Cytophagales</taxon>
        <taxon>Hymenobacteraceae</taxon>
        <taxon>Hymenobacter</taxon>
    </lineage>
</organism>
<dbReference type="Gene3D" id="3.40.30.10">
    <property type="entry name" value="Glutaredoxin"/>
    <property type="match status" value="1"/>
</dbReference>